<proteinExistence type="predicted"/>
<gene>
    <name evidence="4" type="ORF">PR048_015175</name>
</gene>
<dbReference type="InterPro" id="IPR007889">
    <property type="entry name" value="HTH_Psq"/>
</dbReference>
<dbReference type="SUPFAM" id="SSF46689">
    <property type="entry name" value="Homeodomain-like"/>
    <property type="match status" value="1"/>
</dbReference>
<comment type="subcellular location">
    <subcellularLocation>
        <location evidence="1">Nucleus</location>
    </subcellularLocation>
</comment>
<feature type="region of interest" description="Disordered" evidence="2">
    <location>
        <begin position="432"/>
        <end position="460"/>
    </location>
</feature>
<evidence type="ECO:0000313" key="5">
    <source>
        <dbReference type="Proteomes" id="UP001159363"/>
    </source>
</evidence>
<comment type="caution">
    <text evidence="4">The sequence shown here is derived from an EMBL/GenBank/DDBJ whole genome shotgun (WGS) entry which is preliminary data.</text>
</comment>
<name>A0ABQ9HG74_9NEOP</name>
<dbReference type="EMBL" id="JARBHB010000005">
    <property type="protein sequence ID" value="KAJ8883332.1"/>
    <property type="molecule type" value="Genomic_DNA"/>
</dbReference>
<reference evidence="4 5" key="1">
    <citation type="submission" date="2023-02" db="EMBL/GenBank/DDBJ databases">
        <title>LHISI_Scaffold_Assembly.</title>
        <authorList>
            <person name="Stuart O.P."/>
            <person name="Cleave R."/>
            <person name="Magrath M.J.L."/>
            <person name="Mikheyev A.S."/>
        </authorList>
    </citation>
    <scope>NUCLEOTIDE SEQUENCE [LARGE SCALE GENOMIC DNA]</scope>
    <source>
        <strain evidence="4">Daus_M_001</strain>
        <tissue evidence="4">Leg muscle</tissue>
    </source>
</reference>
<evidence type="ECO:0000256" key="1">
    <source>
        <dbReference type="ARBA" id="ARBA00004123"/>
    </source>
</evidence>
<keyword evidence="5" id="KW-1185">Reference proteome</keyword>
<evidence type="ECO:0000313" key="4">
    <source>
        <dbReference type="EMBL" id="KAJ8883332.1"/>
    </source>
</evidence>
<dbReference type="Pfam" id="PF05225">
    <property type="entry name" value="HTH_psq"/>
    <property type="match status" value="1"/>
</dbReference>
<evidence type="ECO:0000259" key="3">
    <source>
        <dbReference type="Pfam" id="PF05225"/>
    </source>
</evidence>
<organism evidence="4 5">
    <name type="scientific">Dryococelus australis</name>
    <dbReference type="NCBI Taxonomy" id="614101"/>
    <lineage>
        <taxon>Eukaryota</taxon>
        <taxon>Metazoa</taxon>
        <taxon>Ecdysozoa</taxon>
        <taxon>Arthropoda</taxon>
        <taxon>Hexapoda</taxon>
        <taxon>Insecta</taxon>
        <taxon>Pterygota</taxon>
        <taxon>Neoptera</taxon>
        <taxon>Polyneoptera</taxon>
        <taxon>Phasmatodea</taxon>
        <taxon>Verophasmatodea</taxon>
        <taxon>Anareolatae</taxon>
        <taxon>Phasmatidae</taxon>
        <taxon>Eurycanthinae</taxon>
        <taxon>Dryococelus</taxon>
    </lineage>
</organism>
<dbReference type="InterPro" id="IPR009057">
    <property type="entry name" value="Homeodomain-like_sf"/>
</dbReference>
<sequence>MHELLVWSQLHFYAGDSSFSKAPAHFKLLSDLRQRRKESAKGYATDVKLPITLRGLVLNRGNVKAKLSMSDSFANTFEHEHSLAELELWLIRDRTAFPTFENVLAGNGIAEIEPCLQETDARTEPPPIVAMDSVMRARRSGPVYGNGGLLGTKITEGSSGIVCKVLTTVHRKNSQGVRSGDMEASEEVHYLYRQRDQCTNFVGALSNCNAKQGIPCSSRGRARRCSRSKCEIPVIMPSRYFPNSCDDDVYRLATDPFHADIDSLPETLQEQALEIKKNNSAAKYDFEKIDKTLFRVKYLKFYPDIAEQALRLERSSAIWGPVSEPAAITAGTDNLANIRTESFKYFPISLDRHMNEVKRPMANLILHKAEEFTTCIQVNLKQGFQKCSIYREQLITSYEAVRWEGVNETSSARLTPSEGVTREEVMDPRRLNTGAWRPASPYPPLPLERGRARRSPGAKPTDKFIGVWEGCWGGEDASRDGRDIRGELRTWQFPNYGAEIFCDDAVKITSRPGCTRVDMLITPTNQCGLTRTKQKSGVEIFGRLTREPTKVKRREYGAAPEFMGWVNGISPRKTADQRHRPARFRKRPSGYRARFTWPPSPRLDAFVHAADTVRLAVADISDGPVVSICYKNIRRASADAQLIIQRLVFLAKEGGCPHDLVAMRLEQGAARPECVPPCAGPASLDPSHAHAWTSYVLNDAPRKSGVVPKGVAGDMQNPPPSHSRSTPPQNPHIDMELSRLSSCMSTVTLPGARSVAPGAPRPGSAITRFMTWEEKSFIKKVKCLKKKNKKEDMIKAIEAIKSGECGYMKAAKKYNVPRSTLARNDIENQLVDYILEMEAKFFGLTPNDNEVMAYQLATRNGIKHPFGEGKDGRGWLDHFLAWHSDKISLRKPTGTSAARALGFTAEKVNIIFDNLD</sequence>
<evidence type="ECO:0000256" key="2">
    <source>
        <dbReference type="SAM" id="MobiDB-lite"/>
    </source>
</evidence>
<feature type="domain" description="HTH psq-type" evidence="3">
    <location>
        <begin position="790"/>
        <end position="822"/>
    </location>
</feature>
<accession>A0ABQ9HG74</accession>
<dbReference type="Proteomes" id="UP001159363">
    <property type="component" value="Chromosome 4"/>
</dbReference>
<protein>
    <recommendedName>
        <fullName evidence="3">HTH psq-type domain-containing protein</fullName>
    </recommendedName>
</protein>
<feature type="region of interest" description="Disordered" evidence="2">
    <location>
        <begin position="706"/>
        <end position="732"/>
    </location>
</feature>
<dbReference type="Gene3D" id="1.10.10.60">
    <property type="entry name" value="Homeodomain-like"/>
    <property type="match status" value="1"/>
</dbReference>